<comment type="caution">
    <text evidence="2">The sequence shown here is derived from an EMBL/GenBank/DDBJ whole genome shotgun (WGS) entry which is preliminary data.</text>
</comment>
<reference evidence="2 3" key="1">
    <citation type="journal article" date="2018" name="Sci. Rep.">
        <title>Genomic signatures of local adaptation to the degree of environmental predictability in rotifers.</title>
        <authorList>
            <person name="Franch-Gras L."/>
            <person name="Hahn C."/>
            <person name="Garcia-Roger E.M."/>
            <person name="Carmona M.J."/>
            <person name="Serra M."/>
            <person name="Gomez A."/>
        </authorList>
    </citation>
    <scope>NUCLEOTIDE SEQUENCE [LARGE SCALE GENOMIC DNA]</scope>
    <source>
        <strain evidence="2">HYR1</strain>
    </source>
</reference>
<dbReference type="Proteomes" id="UP000276133">
    <property type="component" value="Unassembled WGS sequence"/>
</dbReference>
<feature type="region of interest" description="Disordered" evidence="1">
    <location>
        <begin position="35"/>
        <end position="65"/>
    </location>
</feature>
<feature type="region of interest" description="Disordered" evidence="1">
    <location>
        <begin position="371"/>
        <end position="395"/>
    </location>
</feature>
<keyword evidence="3" id="KW-1185">Reference proteome</keyword>
<feature type="region of interest" description="Disordered" evidence="1">
    <location>
        <begin position="631"/>
        <end position="702"/>
    </location>
</feature>
<feature type="compositionally biased region" description="Basic and acidic residues" evidence="1">
    <location>
        <begin position="569"/>
        <end position="578"/>
    </location>
</feature>
<feature type="region of interest" description="Disordered" evidence="1">
    <location>
        <begin position="256"/>
        <end position="294"/>
    </location>
</feature>
<feature type="region of interest" description="Disordered" evidence="1">
    <location>
        <begin position="409"/>
        <end position="438"/>
    </location>
</feature>
<feature type="compositionally biased region" description="Low complexity" evidence="1">
    <location>
        <begin position="642"/>
        <end position="653"/>
    </location>
</feature>
<dbReference type="EMBL" id="REGN01014076">
    <property type="protein sequence ID" value="RMZ93099.1"/>
    <property type="molecule type" value="Genomic_DNA"/>
</dbReference>
<name>A0A3M7P2E1_BRAPC</name>
<feature type="compositionally biased region" description="Basic and acidic residues" evidence="1">
    <location>
        <begin position="378"/>
        <end position="395"/>
    </location>
</feature>
<dbReference type="AlphaFoldDB" id="A0A3M7P2E1"/>
<feature type="compositionally biased region" description="Basic and acidic residues" evidence="1">
    <location>
        <begin position="266"/>
        <end position="275"/>
    </location>
</feature>
<dbReference type="Gene3D" id="3.90.175.10">
    <property type="entry name" value="Diphtheria Toxin, domain 1"/>
    <property type="match status" value="1"/>
</dbReference>
<evidence type="ECO:0000313" key="2">
    <source>
        <dbReference type="EMBL" id="RMZ93099.1"/>
    </source>
</evidence>
<gene>
    <name evidence="2" type="ORF">BpHYR1_008763</name>
</gene>
<accession>A0A3M7P2E1</accession>
<feature type="compositionally biased region" description="Basic and acidic residues" evidence="1">
    <location>
        <begin position="692"/>
        <end position="702"/>
    </location>
</feature>
<feature type="compositionally biased region" description="Low complexity" evidence="1">
    <location>
        <begin position="256"/>
        <end position="265"/>
    </location>
</feature>
<evidence type="ECO:0000256" key="1">
    <source>
        <dbReference type="SAM" id="MobiDB-lite"/>
    </source>
</evidence>
<evidence type="ECO:0000313" key="3">
    <source>
        <dbReference type="Proteomes" id="UP000276133"/>
    </source>
</evidence>
<organism evidence="2 3">
    <name type="scientific">Brachionus plicatilis</name>
    <name type="common">Marine rotifer</name>
    <name type="synonym">Brachionus muelleri</name>
    <dbReference type="NCBI Taxonomy" id="10195"/>
    <lineage>
        <taxon>Eukaryota</taxon>
        <taxon>Metazoa</taxon>
        <taxon>Spiralia</taxon>
        <taxon>Gnathifera</taxon>
        <taxon>Rotifera</taxon>
        <taxon>Eurotatoria</taxon>
        <taxon>Monogononta</taxon>
        <taxon>Pseudotrocha</taxon>
        <taxon>Ploima</taxon>
        <taxon>Brachionidae</taxon>
        <taxon>Brachionus</taxon>
    </lineage>
</organism>
<protein>
    <submittedName>
        <fullName evidence="2">Uncharacterized protein</fullName>
    </submittedName>
</protein>
<proteinExistence type="predicted"/>
<feature type="region of interest" description="Disordered" evidence="1">
    <location>
        <begin position="567"/>
        <end position="614"/>
    </location>
</feature>
<sequence>MKNRSLNIYIKKSEILYDDDATEARERAHAEKIANELSQLIGNPGGPDDSDPKKPNNPKNKPKSITTNFANLYTKLASKTASVNPKLINANVANLSAMGASVHASANARLLNANVANGSAVGFSANANANANLVNSNIGNMSAQAASVSASANASAVNIAAGNVGVTGAEAHVGANVKGINASAGNVSVTGASAGANLNATGSGVSAFNCAVGGPSASASLNVSGEVSFGNVNVGLTPTLDIGLGLNLGLPFLSAGGSQRSQSSGNRDEEGKSGNDESGQNSGSGGEGSRNGQNERLGFFDRMIEKYPNTKYNLDSDGTFEKIIHRPNFNVKIKKNAEKKPLDDVTKSKKIETCNSCENCEGVAKKHQKHEIDDEGYEKDYEGNEKDYEGNEKDYEGNEIDKKFVGFRGMGSEANGQESEGTTKPPEETIWSGKYFTNDPEVASGYAYSNKGKLYTNENGQTQAISRGYLPNESGKMYYTDLPLSEPNAEGLLKEVVKESNGEYIFGGPQGTDQELSQPEFVVGPKIVKDIAYEPSAHTVENYKLTNYHDKELQASKIVPDYFVNPSEENFRPQRDFDASNIEAAGRNIEKRNNLKQAGGGKKDSPNNSDSSANDRLLIEELTKKGFDVKNLLGSKGKDTNKNSNSTLTNSDLESILRNRYAKSKDIEENGSSQAYSRKKEKKEKESDEEDEQKKTEKCTDHSEKITCMKCINGTNEYTLNFSLLTFSINLPNTFKN</sequence>
<dbReference type="OrthoDB" id="10044296at2759"/>